<comment type="caution">
    <text evidence="4">The sequence shown here is derived from an EMBL/GenBank/DDBJ whole genome shotgun (WGS) entry which is preliminary data.</text>
</comment>
<dbReference type="AlphaFoldDB" id="A0A8S1YN97"/>
<evidence type="ECO:0000256" key="3">
    <source>
        <dbReference type="ARBA" id="ARBA00023157"/>
    </source>
</evidence>
<keyword evidence="5" id="KW-1185">Reference proteome</keyword>
<keyword evidence="2" id="KW-0677">Repeat</keyword>
<sequence>MYSSDKFLIFSYKLLYKQFIIIHYQFQIYHTGQKIFQSQQILIIHHILIFHNKILHLFVKEIYKLSLHLFKFLCQSNNNNKNKKNKQLKSCVNKYEDNILAGIEQCDEGNQTDKDECNSKCEIEKDIICIDGVCILPPKKQVTFTYFNSTTANGFDLNFEDIKIECLCVKLQIWIEQFQSYEFQYNIKIKENYTSISQGCQIQFKFFKTILGSSLIHLIVLLKETVIRGGFKHIPISKQLAEKFQLFILKIKDQLEK</sequence>
<accession>A0A8S1YN97</accession>
<evidence type="ECO:0000313" key="4">
    <source>
        <dbReference type="EMBL" id="CAD8213967.1"/>
    </source>
</evidence>
<dbReference type="NCBIfam" id="TIGR02232">
    <property type="entry name" value="myxo_disulf_rpt"/>
    <property type="match status" value="1"/>
</dbReference>
<organism evidence="4 5">
    <name type="scientific">Paramecium pentaurelia</name>
    <dbReference type="NCBI Taxonomy" id="43138"/>
    <lineage>
        <taxon>Eukaryota</taxon>
        <taxon>Sar</taxon>
        <taxon>Alveolata</taxon>
        <taxon>Ciliophora</taxon>
        <taxon>Intramacronucleata</taxon>
        <taxon>Oligohymenophorea</taxon>
        <taxon>Peniculida</taxon>
        <taxon>Parameciidae</taxon>
        <taxon>Paramecium</taxon>
    </lineage>
</organism>
<protein>
    <submittedName>
        <fullName evidence="4">Uncharacterized protein</fullName>
    </submittedName>
</protein>
<gene>
    <name evidence="4" type="ORF">PPENT_87.1.T1920002</name>
</gene>
<proteinExistence type="predicted"/>
<dbReference type="InterPro" id="IPR011936">
    <property type="entry name" value="Myxo_disulph_rpt"/>
</dbReference>
<keyword evidence="3" id="KW-1015">Disulfide bond</keyword>
<dbReference type="EMBL" id="CAJJDO010000192">
    <property type="protein sequence ID" value="CAD8213967.1"/>
    <property type="molecule type" value="Genomic_DNA"/>
</dbReference>
<name>A0A8S1YN97_9CILI</name>
<reference evidence="4" key="1">
    <citation type="submission" date="2021-01" db="EMBL/GenBank/DDBJ databases">
        <authorList>
            <consortium name="Genoscope - CEA"/>
            <person name="William W."/>
        </authorList>
    </citation>
    <scope>NUCLEOTIDE SEQUENCE</scope>
</reference>
<dbReference type="Proteomes" id="UP000689195">
    <property type="component" value="Unassembled WGS sequence"/>
</dbReference>
<evidence type="ECO:0000256" key="2">
    <source>
        <dbReference type="ARBA" id="ARBA00022737"/>
    </source>
</evidence>
<evidence type="ECO:0000313" key="5">
    <source>
        <dbReference type="Proteomes" id="UP000689195"/>
    </source>
</evidence>
<evidence type="ECO:0000256" key="1">
    <source>
        <dbReference type="ARBA" id="ARBA00022729"/>
    </source>
</evidence>
<keyword evidence="1" id="KW-0732">Signal</keyword>